<keyword evidence="9 10" id="KW-0807">Transducer</keyword>
<dbReference type="PROSITE" id="PS00237">
    <property type="entry name" value="G_PROTEIN_RECEP_F1_1"/>
    <property type="match status" value="1"/>
</dbReference>
<dbReference type="Pfam" id="PF00001">
    <property type="entry name" value="7tm_1"/>
    <property type="match status" value="1"/>
</dbReference>
<dbReference type="FunCoup" id="A0A6P8YS83">
    <property type="interactions" value="14"/>
</dbReference>
<reference evidence="14" key="1">
    <citation type="submission" date="2025-08" db="UniProtKB">
        <authorList>
            <consortium name="RefSeq"/>
        </authorList>
    </citation>
    <scope>IDENTIFICATION</scope>
    <source>
        <tissue evidence="14">Total insect</tissue>
    </source>
</reference>
<proteinExistence type="inferred from homology"/>
<feature type="transmembrane region" description="Helical" evidence="11">
    <location>
        <begin position="161"/>
        <end position="180"/>
    </location>
</feature>
<evidence type="ECO:0000256" key="9">
    <source>
        <dbReference type="ARBA" id="ARBA00023224"/>
    </source>
</evidence>
<dbReference type="GeneID" id="117644730"/>
<evidence type="ECO:0000256" key="7">
    <source>
        <dbReference type="ARBA" id="ARBA00023136"/>
    </source>
</evidence>
<dbReference type="SMART" id="SM01381">
    <property type="entry name" value="7TM_GPCR_Srsx"/>
    <property type="match status" value="1"/>
</dbReference>
<evidence type="ECO:0000256" key="4">
    <source>
        <dbReference type="ARBA" id="ARBA00022692"/>
    </source>
</evidence>
<dbReference type="SUPFAM" id="SSF81321">
    <property type="entry name" value="Family A G protein-coupled receptor-like"/>
    <property type="match status" value="1"/>
</dbReference>
<evidence type="ECO:0000256" key="6">
    <source>
        <dbReference type="ARBA" id="ARBA00023040"/>
    </source>
</evidence>
<comment type="similarity">
    <text evidence="2 10">Belongs to the G-protein coupled receptor 1 family.</text>
</comment>
<dbReference type="FunFam" id="1.20.1070.10:FF:000291">
    <property type="entry name" value="Predicted protein"/>
    <property type="match status" value="1"/>
</dbReference>
<feature type="transmembrane region" description="Helical" evidence="11">
    <location>
        <begin position="119"/>
        <end position="140"/>
    </location>
</feature>
<keyword evidence="6 10" id="KW-0297">G-protein coupled receptor</keyword>
<keyword evidence="3" id="KW-1003">Cell membrane</keyword>
<evidence type="ECO:0000313" key="14">
    <source>
        <dbReference type="RefSeq" id="XP_034240235.1"/>
    </source>
</evidence>
<dbReference type="InParanoid" id="A0A6P8YS83"/>
<dbReference type="InterPro" id="IPR000276">
    <property type="entry name" value="GPCR_Rhodpsn"/>
</dbReference>
<keyword evidence="7 11" id="KW-0472">Membrane</keyword>
<comment type="subcellular location">
    <subcellularLocation>
        <location evidence="1">Cell membrane</location>
        <topology evidence="1">Multi-pass membrane protein</topology>
    </subcellularLocation>
</comment>
<dbReference type="RefSeq" id="XP_034240235.1">
    <property type="nucleotide sequence ID" value="XM_034384344.1"/>
</dbReference>
<feature type="domain" description="G-protein coupled receptors family 1 profile" evidence="12">
    <location>
        <begin position="60"/>
        <end position="321"/>
    </location>
</feature>
<dbReference type="AlphaFoldDB" id="A0A6P8YS83"/>
<feature type="transmembrane region" description="Helical" evidence="11">
    <location>
        <begin position="301"/>
        <end position="323"/>
    </location>
</feature>
<evidence type="ECO:0000313" key="13">
    <source>
        <dbReference type="Proteomes" id="UP000515158"/>
    </source>
</evidence>
<evidence type="ECO:0000256" key="8">
    <source>
        <dbReference type="ARBA" id="ARBA00023170"/>
    </source>
</evidence>
<evidence type="ECO:0000259" key="12">
    <source>
        <dbReference type="PROSITE" id="PS50262"/>
    </source>
</evidence>
<gene>
    <name evidence="14" type="primary">LOC117644730</name>
</gene>
<dbReference type="PRINTS" id="PR00237">
    <property type="entry name" value="GPCRRHODOPSN"/>
</dbReference>
<feature type="transmembrane region" description="Helical" evidence="11">
    <location>
        <begin position="47"/>
        <end position="69"/>
    </location>
</feature>
<dbReference type="GO" id="GO:0004983">
    <property type="term" value="F:neuropeptide Y receptor activity"/>
    <property type="evidence" value="ECO:0007669"/>
    <property type="project" value="InterPro"/>
</dbReference>
<dbReference type="PANTHER" id="PTHR24238">
    <property type="entry name" value="G-PROTEIN COUPLED RECEPTOR"/>
    <property type="match status" value="1"/>
</dbReference>
<feature type="transmembrane region" description="Helical" evidence="11">
    <location>
        <begin position="263"/>
        <end position="289"/>
    </location>
</feature>
<name>A0A6P8YS83_THRPL</name>
<dbReference type="PROSITE" id="PS50262">
    <property type="entry name" value="G_PROTEIN_RECEP_F1_2"/>
    <property type="match status" value="1"/>
</dbReference>
<keyword evidence="13" id="KW-1185">Reference proteome</keyword>
<evidence type="ECO:0000256" key="11">
    <source>
        <dbReference type="SAM" id="Phobius"/>
    </source>
</evidence>
<evidence type="ECO:0000256" key="3">
    <source>
        <dbReference type="ARBA" id="ARBA00022475"/>
    </source>
</evidence>
<evidence type="ECO:0000256" key="2">
    <source>
        <dbReference type="ARBA" id="ARBA00010663"/>
    </source>
</evidence>
<accession>A0A6P8YS83</accession>
<dbReference type="InterPro" id="IPR017452">
    <property type="entry name" value="GPCR_Rhodpsn_7TM"/>
</dbReference>
<evidence type="ECO:0000256" key="10">
    <source>
        <dbReference type="RuleBase" id="RU000688"/>
    </source>
</evidence>
<dbReference type="Gene3D" id="1.20.1070.10">
    <property type="entry name" value="Rhodopsin 7-helix transmembrane proteins"/>
    <property type="match status" value="1"/>
</dbReference>
<sequence length="376" mass="42846">MDEEVAPLPEGVPGVAVPWAPPNWTYAFPVDCDATVPMSNAFRVAVYLMYCLVFLVALVGNGLVMYCVVSSPRMRTATNFWLLNLAVGDILMTVLCVPFSFVPTLLLQYWPFGVELCHMVSFCQAVSVLVSAYTLVAISVDRYVAIMWPLRPRLSRRLSHGAMLTVWVFAVITAMPIPMVTRLSQPDSWHAHCDKWVCQEEWPSPLHRHYYTLALMTLQYFAPLVVLLYTYTRIAVVIWGKRTPGEAENLRDQRLAKAKRKMVTMMITVVAAFTICWLPFNLLVTVWTYNESLGDQQWLPGLYFACHWLAMSHSCLNPIIYCWMNARFRQSFKTAVLCARFPRRLPVVQHHVAAGAAAVTCTSFRSQHRKTHLEDM</sequence>
<dbReference type="CDD" id="cd15392">
    <property type="entry name" value="7tmA_PR4-like"/>
    <property type="match status" value="1"/>
</dbReference>
<dbReference type="InterPro" id="IPR000611">
    <property type="entry name" value="NPY_rcpt"/>
</dbReference>
<dbReference type="PRINTS" id="PR01012">
    <property type="entry name" value="NRPEPTIDEYR"/>
</dbReference>
<feature type="transmembrane region" description="Helical" evidence="11">
    <location>
        <begin position="210"/>
        <end position="232"/>
    </location>
</feature>
<keyword evidence="8 10" id="KW-0675">Receptor</keyword>
<evidence type="ECO:0000256" key="5">
    <source>
        <dbReference type="ARBA" id="ARBA00022989"/>
    </source>
</evidence>
<keyword evidence="4 10" id="KW-0812">Transmembrane</keyword>
<dbReference type="GO" id="GO:0005886">
    <property type="term" value="C:plasma membrane"/>
    <property type="evidence" value="ECO:0007669"/>
    <property type="project" value="UniProtKB-SubCell"/>
</dbReference>
<dbReference type="OrthoDB" id="10053194at2759"/>
<dbReference type="Proteomes" id="UP000515158">
    <property type="component" value="Unplaced"/>
</dbReference>
<evidence type="ECO:0000256" key="1">
    <source>
        <dbReference type="ARBA" id="ARBA00004651"/>
    </source>
</evidence>
<dbReference type="PANTHER" id="PTHR24238:SF73">
    <property type="entry name" value="RYAMIDE RECEPTOR"/>
    <property type="match status" value="1"/>
</dbReference>
<protein>
    <submittedName>
        <fullName evidence="14">RYamide receptor-like</fullName>
    </submittedName>
</protein>
<organism evidence="14">
    <name type="scientific">Thrips palmi</name>
    <name type="common">Melon thrips</name>
    <dbReference type="NCBI Taxonomy" id="161013"/>
    <lineage>
        <taxon>Eukaryota</taxon>
        <taxon>Metazoa</taxon>
        <taxon>Ecdysozoa</taxon>
        <taxon>Arthropoda</taxon>
        <taxon>Hexapoda</taxon>
        <taxon>Insecta</taxon>
        <taxon>Pterygota</taxon>
        <taxon>Neoptera</taxon>
        <taxon>Paraneoptera</taxon>
        <taxon>Thysanoptera</taxon>
        <taxon>Terebrantia</taxon>
        <taxon>Thripoidea</taxon>
        <taxon>Thripidae</taxon>
        <taxon>Thrips</taxon>
    </lineage>
</organism>
<keyword evidence="5 11" id="KW-1133">Transmembrane helix</keyword>
<feature type="transmembrane region" description="Helical" evidence="11">
    <location>
        <begin position="81"/>
        <end position="107"/>
    </location>
</feature>
<dbReference type="KEGG" id="tpal:117644730"/>